<organism evidence="1">
    <name type="scientific">Homo sapiens</name>
    <name type="common">Human</name>
    <dbReference type="NCBI Taxonomy" id="9606"/>
    <lineage>
        <taxon>Eukaryota</taxon>
        <taxon>Metazoa</taxon>
        <taxon>Chordata</taxon>
        <taxon>Craniata</taxon>
        <taxon>Vertebrata</taxon>
        <taxon>Euteleostomi</taxon>
        <taxon>Mammalia</taxon>
        <taxon>Eutheria</taxon>
        <taxon>Euarchontoglires</taxon>
        <taxon>Primates</taxon>
        <taxon>Haplorrhini</taxon>
        <taxon>Catarrhini</taxon>
        <taxon>Hominidae</taxon>
        <taxon>Homo</taxon>
    </lineage>
</organism>
<proteinExistence type="predicted"/>
<accession>L8EBG4</accession>
<reference evidence="1" key="1">
    <citation type="journal article" date="2013" name="PLoS ONE">
        <title>Direct detection of alternative open reading frames translation products in human significantly expands the proteome.</title>
        <authorList>
            <person name="Vanderperre B."/>
            <person name="Lucier J.-F."/>
            <person name="Motard J."/>
            <person name="Tremblay G."/>
            <person name="Vanderperre S."/>
            <person name="Wisztorski M."/>
            <person name="Salzet M."/>
            <person name="Boisvert F.-M."/>
            <person name="Roucou X."/>
        </authorList>
    </citation>
    <scope>NUCLEOTIDE SEQUENCE</scope>
</reference>
<sequence length="40" mass="4456">MLITEMLRPCFCCMTSPTNLLSTTSGPGSLRFMSMPRGTW</sequence>
<dbReference type="EMBL" id="HF584406">
    <property type="protein sequence ID" value="CCQ43903.1"/>
    <property type="molecule type" value="Genomic_DNA"/>
</dbReference>
<name>L8EBG4_HUMAN</name>
<evidence type="ECO:0000313" key="1">
    <source>
        <dbReference type="EMBL" id="CCQ43903.1"/>
    </source>
</evidence>
<dbReference type="OrthoDB" id="9989112at2759"/>
<gene>
    <name evidence="1" type="primary">RAB37</name>
</gene>
<dbReference type="ChiTaRS" id="RAB37">
    <property type="organism name" value="human"/>
</dbReference>
<protein>
    <submittedName>
        <fullName evidence="1">Alternative protein RAB37</fullName>
    </submittedName>
</protein>
<dbReference type="AlphaFoldDB" id="L8EBG4"/>